<comment type="caution">
    <text evidence="2">The sequence shown here is derived from an EMBL/GenBank/DDBJ whole genome shotgun (WGS) entry which is preliminary data.</text>
</comment>
<gene>
    <name evidence="2" type="ORF">EJC49_11120</name>
</gene>
<evidence type="ECO:0000313" key="2">
    <source>
        <dbReference type="EMBL" id="RST86316.1"/>
    </source>
</evidence>
<dbReference type="AlphaFoldDB" id="A0A3S0A791"/>
<dbReference type="EMBL" id="RWKW01000036">
    <property type="protein sequence ID" value="RST86316.1"/>
    <property type="molecule type" value="Genomic_DNA"/>
</dbReference>
<dbReference type="RefSeq" id="WP_126700000.1">
    <property type="nucleotide sequence ID" value="NZ_RWKW01000036.1"/>
</dbReference>
<evidence type="ECO:0000256" key="1">
    <source>
        <dbReference type="SAM" id="MobiDB-lite"/>
    </source>
</evidence>
<feature type="compositionally biased region" description="Basic residues" evidence="1">
    <location>
        <begin position="8"/>
        <end position="17"/>
    </location>
</feature>
<dbReference type="Proteomes" id="UP000278398">
    <property type="component" value="Unassembled WGS sequence"/>
</dbReference>
<reference evidence="2 3" key="1">
    <citation type="submission" date="2018-12" db="EMBL/GenBank/DDBJ databases">
        <title>Mesorhizobium carbonis sp. nov., isolated from coal mine water.</title>
        <authorList>
            <person name="Xin W."/>
            <person name="Xu Z."/>
            <person name="Xiang F."/>
            <person name="Zhang J."/>
            <person name="Xi L."/>
            <person name="Liu J."/>
        </authorList>
    </citation>
    <scope>NUCLEOTIDE SEQUENCE [LARGE SCALE GENOMIC DNA]</scope>
    <source>
        <strain evidence="2 3">B2.3</strain>
    </source>
</reference>
<keyword evidence="3" id="KW-1185">Reference proteome</keyword>
<dbReference type="OrthoDB" id="8116224at2"/>
<proteinExistence type="predicted"/>
<name>A0A3S0A791_9HYPH</name>
<organism evidence="2 3">
    <name type="scientific">Aquibium carbonis</name>
    <dbReference type="NCBI Taxonomy" id="2495581"/>
    <lineage>
        <taxon>Bacteria</taxon>
        <taxon>Pseudomonadati</taxon>
        <taxon>Pseudomonadota</taxon>
        <taxon>Alphaproteobacteria</taxon>
        <taxon>Hyphomicrobiales</taxon>
        <taxon>Phyllobacteriaceae</taxon>
        <taxon>Aquibium</taxon>
    </lineage>
</organism>
<sequence length="100" mass="11308">MEAATGPVRRRSRRGAHISHAECCTAKSSRISDIQAARRRLTWSNIMGFMTEFFARPRPTEEQRYRSAMVLLGAMSGAERADINIKPADFPRIARQMAAR</sequence>
<feature type="region of interest" description="Disordered" evidence="1">
    <location>
        <begin position="1"/>
        <end position="21"/>
    </location>
</feature>
<evidence type="ECO:0000313" key="3">
    <source>
        <dbReference type="Proteomes" id="UP000278398"/>
    </source>
</evidence>
<accession>A0A3S0A791</accession>
<protein>
    <submittedName>
        <fullName evidence="2">Uncharacterized protein</fullName>
    </submittedName>
</protein>